<protein>
    <submittedName>
        <fullName evidence="3">Peptidoglycan binding protein CsiV</fullName>
    </submittedName>
</protein>
<proteinExistence type="predicted"/>
<reference evidence="3" key="1">
    <citation type="submission" date="2023-07" db="EMBL/GenBank/DDBJ databases">
        <title>Genome content predicts the carbon catabolic preferences of heterotrophic bacteria.</title>
        <authorList>
            <person name="Gralka M."/>
        </authorList>
    </citation>
    <scope>NUCLEOTIDE SEQUENCE</scope>
    <source>
        <strain evidence="3">I3M17_2</strain>
    </source>
</reference>
<dbReference type="RefSeq" id="WP_303493572.1">
    <property type="nucleotide sequence ID" value="NZ_JAUOPB010000013.1"/>
</dbReference>
<evidence type="ECO:0000313" key="4">
    <source>
        <dbReference type="Proteomes" id="UP001169760"/>
    </source>
</evidence>
<feature type="chain" id="PRO_5043644972" evidence="2">
    <location>
        <begin position="36"/>
        <end position="344"/>
    </location>
</feature>
<feature type="compositionally biased region" description="Polar residues" evidence="1">
    <location>
        <begin position="235"/>
        <end position="245"/>
    </location>
</feature>
<dbReference type="Proteomes" id="UP001169760">
    <property type="component" value="Unassembled WGS sequence"/>
</dbReference>
<sequence length="344" mass="38195">MKPMFNLYKHALPKAAKLFAGSLAVACAFTSNTFAQTNSDAPWYQIEVIIVERLTSAAQTEVWPKDIVLAYPAKSRYLESIAEEETTDEQMQNQLKAQEGAIAPGVVEADLTEQPFIPLATADQQLNSIAKRIARTNHLHLLFHQAWRQPLTGADQAPAIVVQAGKQFDDHYELEGSLKVSVSRYLHIDSNLWLTAFEANYGQPQGQWPELPEAPFNVANIVIEQPISNEHSDDNQNLLGENVNQPAEPAPSEISSQQLDSLLFAEPTTDNLGGFNFNTGMKPVNEAPEPEKIKNFVVTQIVTLQQQRRMRSGELHYIDHPKLGLLVKVTPYDPNASSGAEETQ</sequence>
<accession>A0AAW7X8X7</accession>
<dbReference type="EMBL" id="JAUOPB010000013">
    <property type="protein sequence ID" value="MDO6424128.1"/>
    <property type="molecule type" value="Genomic_DNA"/>
</dbReference>
<dbReference type="Pfam" id="PF10972">
    <property type="entry name" value="CsiV"/>
    <property type="match status" value="1"/>
</dbReference>
<organism evidence="3 4">
    <name type="scientific">Saccharophagus degradans</name>
    <dbReference type="NCBI Taxonomy" id="86304"/>
    <lineage>
        <taxon>Bacteria</taxon>
        <taxon>Pseudomonadati</taxon>
        <taxon>Pseudomonadota</taxon>
        <taxon>Gammaproteobacteria</taxon>
        <taxon>Cellvibrionales</taxon>
        <taxon>Cellvibrionaceae</taxon>
        <taxon>Saccharophagus</taxon>
    </lineage>
</organism>
<evidence type="ECO:0000256" key="1">
    <source>
        <dbReference type="SAM" id="MobiDB-lite"/>
    </source>
</evidence>
<evidence type="ECO:0000256" key="2">
    <source>
        <dbReference type="SAM" id="SignalP"/>
    </source>
</evidence>
<feature type="region of interest" description="Disordered" evidence="1">
    <location>
        <begin position="230"/>
        <end position="255"/>
    </location>
</feature>
<keyword evidence="2" id="KW-0732">Signal</keyword>
<comment type="caution">
    <text evidence="3">The sequence shown here is derived from an EMBL/GenBank/DDBJ whole genome shotgun (WGS) entry which is preliminary data.</text>
</comment>
<dbReference type="InterPro" id="IPR021241">
    <property type="entry name" value="CsiV"/>
</dbReference>
<evidence type="ECO:0000313" key="3">
    <source>
        <dbReference type="EMBL" id="MDO6424128.1"/>
    </source>
</evidence>
<gene>
    <name evidence="3" type="ORF">Q4521_16705</name>
</gene>
<name>A0AAW7X8X7_9GAMM</name>
<dbReference type="AlphaFoldDB" id="A0AAW7X8X7"/>
<feature type="signal peptide" evidence="2">
    <location>
        <begin position="1"/>
        <end position="35"/>
    </location>
</feature>